<keyword evidence="2" id="KW-1185">Reference proteome</keyword>
<reference evidence="1 2" key="1">
    <citation type="submission" date="2024-11" db="EMBL/GenBank/DDBJ databases">
        <authorList>
            <person name="Heng Y.C."/>
            <person name="Lim A.C.H."/>
            <person name="Lee J.K.Y."/>
            <person name="Kittelmann S."/>
        </authorList>
    </citation>
    <scope>NUCLEOTIDE SEQUENCE [LARGE SCALE GENOMIC DNA]</scope>
    <source>
        <strain evidence="1 2">WILCCON 0114</strain>
    </source>
</reference>
<dbReference type="EMBL" id="JBJIAA010000015">
    <property type="protein sequence ID" value="MFL0252185.1"/>
    <property type="molecule type" value="Genomic_DNA"/>
</dbReference>
<evidence type="ECO:0000313" key="1">
    <source>
        <dbReference type="EMBL" id="MFL0252185.1"/>
    </source>
</evidence>
<dbReference type="RefSeq" id="WP_406788832.1">
    <property type="nucleotide sequence ID" value="NZ_JBJIAA010000015.1"/>
</dbReference>
<comment type="caution">
    <text evidence="1">The sequence shown here is derived from an EMBL/GenBank/DDBJ whole genome shotgun (WGS) entry which is preliminary data.</text>
</comment>
<dbReference type="Proteomes" id="UP001623592">
    <property type="component" value="Unassembled WGS sequence"/>
</dbReference>
<accession>A0ABW8TKZ9</accession>
<protein>
    <submittedName>
        <fullName evidence="1">Uncharacterized protein</fullName>
    </submittedName>
</protein>
<sequence>MKVFACGKVNGYSTYLNNSEIKEKSIKISSDELFNSLKLINPENGNLIYIIEKLEIVPYDSDNKLEVLIGEENCKAQNDDLNINCNFTKNFDNCIEIKNFCVVKSKGKEIFKEQRIFVLPGGCIVLNFDRKVKSLGVNMMWNEETIY</sequence>
<name>A0ABW8TKZ9_9CLOT</name>
<evidence type="ECO:0000313" key="2">
    <source>
        <dbReference type="Proteomes" id="UP001623592"/>
    </source>
</evidence>
<gene>
    <name evidence="1" type="ORF">ACJDT4_17365</name>
</gene>
<proteinExistence type="predicted"/>
<organism evidence="1 2">
    <name type="scientific">Clostridium neuense</name>
    <dbReference type="NCBI Taxonomy" id="1728934"/>
    <lineage>
        <taxon>Bacteria</taxon>
        <taxon>Bacillati</taxon>
        <taxon>Bacillota</taxon>
        <taxon>Clostridia</taxon>
        <taxon>Eubacteriales</taxon>
        <taxon>Clostridiaceae</taxon>
        <taxon>Clostridium</taxon>
    </lineage>
</organism>